<keyword evidence="1" id="KW-0597">Phosphoprotein</keyword>
<feature type="compositionally biased region" description="Polar residues" evidence="2">
    <location>
        <begin position="554"/>
        <end position="565"/>
    </location>
</feature>
<evidence type="ECO:0000313" key="6">
    <source>
        <dbReference type="RefSeq" id="XP_022236140.1"/>
    </source>
</evidence>
<protein>
    <submittedName>
        <fullName evidence="6">Ubinuclein-2-like</fullName>
    </submittedName>
</protein>
<organism evidence="5 6">
    <name type="scientific">Limulus polyphemus</name>
    <name type="common">Atlantic horseshoe crab</name>
    <dbReference type="NCBI Taxonomy" id="6850"/>
    <lineage>
        <taxon>Eukaryota</taxon>
        <taxon>Metazoa</taxon>
        <taxon>Ecdysozoa</taxon>
        <taxon>Arthropoda</taxon>
        <taxon>Chelicerata</taxon>
        <taxon>Merostomata</taxon>
        <taxon>Xiphosura</taxon>
        <taxon>Limulidae</taxon>
        <taxon>Limulus</taxon>
    </lineage>
</organism>
<feature type="compositionally biased region" description="Polar residues" evidence="2">
    <location>
        <begin position="1191"/>
        <end position="1206"/>
    </location>
</feature>
<feature type="domain" description="Hpc2-related" evidence="3">
    <location>
        <begin position="95"/>
        <end position="140"/>
    </location>
</feature>
<dbReference type="InterPro" id="IPR014840">
    <property type="entry name" value="HRD"/>
</dbReference>
<keyword evidence="5" id="KW-1185">Reference proteome</keyword>
<feature type="compositionally biased region" description="Polar residues" evidence="2">
    <location>
        <begin position="996"/>
        <end position="1008"/>
    </location>
</feature>
<dbReference type="Pfam" id="PF08729">
    <property type="entry name" value="HUN"/>
    <property type="match status" value="1"/>
</dbReference>
<feature type="domain" description="Ubinuclein middle" evidence="4">
    <location>
        <begin position="302"/>
        <end position="516"/>
    </location>
</feature>
<feature type="region of interest" description="Disordered" evidence="2">
    <location>
        <begin position="551"/>
        <end position="573"/>
    </location>
</feature>
<feature type="compositionally biased region" description="Basic and acidic residues" evidence="2">
    <location>
        <begin position="56"/>
        <end position="66"/>
    </location>
</feature>
<evidence type="ECO:0000259" key="3">
    <source>
        <dbReference type="Pfam" id="PF08729"/>
    </source>
</evidence>
<evidence type="ECO:0000313" key="5">
    <source>
        <dbReference type="Proteomes" id="UP000694941"/>
    </source>
</evidence>
<feature type="compositionally biased region" description="Polar residues" evidence="2">
    <location>
        <begin position="1118"/>
        <end position="1135"/>
    </location>
</feature>
<evidence type="ECO:0000259" key="4">
    <source>
        <dbReference type="Pfam" id="PF14075"/>
    </source>
</evidence>
<sequence>MAEPRRIAFETVGTLTKDNKPKELFPTYRFSLTLEESNDKTCPEFSYNDLVKSTRGDQDIKKKTTDDDPFDDDDDEDKLRKIAKKFEEKYIDQWEDYIDRGMGYDETDPFIDNEEAYDELVPSTLTTQYGGFYINSGGLEFRTVSDTEESPEGHKPKRRKHKYKELLEREGKRRRRIKDGDHIPKKRGRKPLDKSLSALGRPKKKTQPTVAALLQQHKSQLQQQPELLVGEHGTSLSCSPSSVDNVEGVVPKDNAKIKDAIESVIKAAGEEIISNGNIGLTTASSDSEDVRQAVDSMGAPKLPENLPAELDDLLTKIKQAAYTSEEGKCKFFSNDVNTMLLKIELKSRELSCSQRSMIYTHLAFHLPCTKETILKRAKKLRLDQEDEKLREPLQCLKDAISEAIPLMEQKYAEACQKASLEGSKGNDKDSTDLQGTGSEEDSDEREDGKISKLPRKKFEWNNHLRKLLCEVVTIKLKCYEVKKTRTQSAEEYLMDFLGSEVKTLWPDGWIQTRVLLKESQDAHHYLTNRPRKSTTICRKIGVLSSTSVSPSSVGKQTGATSLCPSSSPPLDGHEQNFNTTKLDLSEQTISNSVDSGTESEIVSAIRNTVPEVKIKLLDFSELPYPVQHELKATATSKDIIPTCATTSVKAEVEVRCSGSFSAKSSELSSIKPVSLGEPISLSVNKKESENIIPDALLTSPLSDKSISSAFIAKPLPCSTEPEVTEQYKTQTVIAEPSFMKIESVDLKPLNDSLLKPENIVVEKVQEQVLSGSEKCKAPFSTSSVSGKTLSQVSLPSKNILSLVTSSETTAKPVSHGSLASDMLDRIICASLGNFPNCGSSVSETSGLVHLVKNESHSSGKVLNTSVIQNQGKNVITRPLSQPTEVQQCAQLSQKSALGNTSISILKSSVKAALHRREPSQEAKLISIGSEQQKVATPASVLCNSNLQQNASSVPSPSGVNVVSNSEFSTVPPIMPYHPYGFLEAFKKSLEGRNVRQDNNVTLSSSKSPENVKKETTPRTSRLSISGVRNKSTHCFNSTQGASQALHQPSVTQFTSQDLMYQLIDSAIQESSLNDKKPNRTSTGLLESQVQHQHSSSEHPLSTGLNLEGMKGFPIPRQHPSSGQSQILSKPASGSYSLHHAALAQSRDPGFISPAPSKSPSPQRVKPVHSPSPKTTVPLPTMNNPFPPKASHFTQAEPSASWNTQRQNHWRGTPSPTSSYSTQQQYQNLPASPVSSPSMVYSGVTSPMGHQQHSFSPPVNIPPPAHRYSPSPKQVIAHHTSSQPLKPVGSPSPFPPNQSSSPSPAHQLVNVQQHYHTPQSPISYNQDYASGAIVGQQIGGIHMRQGSGQNTSQ</sequence>
<feature type="region of interest" description="Disordered" evidence="2">
    <location>
        <begin position="1070"/>
        <end position="1304"/>
    </location>
</feature>
<dbReference type="PANTHER" id="PTHR21669">
    <property type="entry name" value="CAPZ-INTERACTING PROTEIN AND RELATED PROTEINS"/>
    <property type="match status" value="1"/>
</dbReference>
<feature type="compositionally biased region" description="Polar residues" evidence="2">
    <location>
        <begin position="1017"/>
        <end position="1048"/>
    </location>
</feature>
<gene>
    <name evidence="6" type="primary">LOC106475503</name>
</gene>
<dbReference type="Pfam" id="PF14075">
    <property type="entry name" value="UBN_AB"/>
    <property type="match status" value="1"/>
</dbReference>
<reference evidence="6" key="1">
    <citation type="submission" date="2025-08" db="UniProtKB">
        <authorList>
            <consortium name="RefSeq"/>
        </authorList>
    </citation>
    <scope>IDENTIFICATION</scope>
    <source>
        <tissue evidence="6">Muscle</tissue>
    </source>
</reference>
<feature type="compositionally biased region" description="Acidic residues" evidence="2">
    <location>
        <begin position="67"/>
        <end position="76"/>
    </location>
</feature>
<evidence type="ECO:0000256" key="2">
    <source>
        <dbReference type="SAM" id="MobiDB-lite"/>
    </source>
</evidence>
<dbReference type="RefSeq" id="XP_022236140.1">
    <property type="nucleotide sequence ID" value="XM_022380432.1"/>
</dbReference>
<proteinExistence type="predicted"/>
<feature type="compositionally biased region" description="Polar residues" evidence="2">
    <location>
        <begin position="1227"/>
        <end position="1256"/>
    </location>
</feature>
<name>A0ABM1RXN5_LIMPO</name>
<feature type="region of interest" description="Disordered" evidence="2">
    <location>
        <begin position="421"/>
        <end position="449"/>
    </location>
</feature>
<dbReference type="InterPro" id="IPR026947">
    <property type="entry name" value="UBN_middle_dom"/>
</dbReference>
<dbReference type="PANTHER" id="PTHR21669:SF28">
    <property type="entry name" value="YEMANUCLEIN"/>
    <property type="match status" value="1"/>
</dbReference>
<feature type="region of interest" description="Disordered" evidence="2">
    <location>
        <begin position="144"/>
        <end position="210"/>
    </location>
</feature>
<accession>A0ABM1RXN5</accession>
<feature type="compositionally biased region" description="Low complexity" evidence="2">
    <location>
        <begin position="1212"/>
        <end position="1226"/>
    </location>
</feature>
<feature type="region of interest" description="Disordered" evidence="2">
    <location>
        <begin position="56"/>
        <end position="76"/>
    </location>
</feature>
<dbReference type="Proteomes" id="UP000694941">
    <property type="component" value="Unplaced"/>
</dbReference>
<evidence type="ECO:0000256" key="1">
    <source>
        <dbReference type="ARBA" id="ARBA00022553"/>
    </source>
</evidence>
<feature type="region of interest" description="Disordered" evidence="2">
    <location>
        <begin position="996"/>
        <end position="1048"/>
    </location>
</feature>
<dbReference type="GeneID" id="106475503"/>